<evidence type="ECO:0000313" key="2">
    <source>
        <dbReference type="Proteomes" id="UP001153331"/>
    </source>
</evidence>
<dbReference type="EMBL" id="JAPHNI010000276">
    <property type="protein sequence ID" value="KAJ8113098.1"/>
    <property type="molecule type" value="Genomic_DNA"/>
</dbReference>
<sequence>MTGSTSKPSTHNPGTAPTRLRQIALVARDIDRARQLLTHVIGTSVIYEDPAVGQWGLKNFLVPLGGDFIEVVSPFEEGTTAGRLLDKRGDGGYMIIMQTEDAKKRRQYLESNGLSKVIISQEHGDTVFVQYHPKGIKGGVMPELDSHAPTPNNPTPVKTRFSPWHACGTDHKTYGPEMRRSAHLSLEGCILRLQPGDYGHEAAARQWEEMFGVARSRDLLAFTNARMGFVPGREGHTEGLILITVGVRGQDQLDAILRRAREADVYKDGRIQMCGVQWLFVLTGHAEALCTAASADCSALRPAVAVRLTRALLNLGAQEERRMTPLRQSGRNVSASA</sequence>
<name>A0ACC2IDA9_9PLEO</name>
<proteinExistence type="predicted"/>
<comment type="caution">
    <text evidence="1">The sequence shown here is derived from an EMBL/GenBank/DDBJ whole genome shotgun (WGS) entry which is preliminary data.</text>
</comment>
<organism evidence="1 2">
    <name type="scientific">Boeremia exigua</name>
    <dbReference type="NCBI Taxonomy" id="749465"/>
    <lineage>
        <taxon>Eukaryota</taxon>
        <taxon>Fungi</taxon>
        <taxon>Dikarya</taxon>
        <taxon>Ascomycota</taxon>
        <taxon>Pezizomycotina</taxon>
        <taxon>Dothideomycetes</taxon>
        <taxon>Pleosporomycetidae</taxon>
        <taxon>Pleosporales</taxon>
        <taxon>Pleosporineae</taxon>
        <taxon>Didymellaceae</taxon>
        <taxon>Boeremia</taxon>
    </lineage>
</organism>
<evidence type="ECO:0000313" key="1">
    <source>
        <dbReference type="EMBL" id="KAJ8113098.1"/>
    </source>
</evidence>
<keyword evidence="2" id="KW-1185">Reference proteome</keyword>
<accession>A0ACC2IDA9</accession>
<gene>
    <name evidence="1" type="ORF">OPT61_g4707</name>
</gene>
<reference evidence="1" key="1">
    <citation type="submission" date="2022-11" db="EMBL/GenBank/DDBJ databases">
        <title>Genome Sequence of Boeremia exigua.</title>
        <authorList>
            <person name="Buettner E."/>
        </authorList>
    </citation>
    <scope>NUCLEOTIDE SEQUENCE</scope>
    <source>
        <strain evidence="1">CU02</strain>
    </source>
</reference>
<dbReference type="Proteomes" id="UP001153331">
    <property type="component" value="Unassembled WGS sequence"/>
</dbReference>
<protein>
    <submittedName>
        <fullName evidence="1">Uncharacterized protein</fullName>
    </submittedName>
</protein>